<dbReference type="AlphaFoldDB" id="A0A7N9C994"/>
<evidence type="ECO:0000313" key="2">
    <source>
        <dbReference type="Proteomes" id="UP000233100"/>
    </source>
</evidence>
<keyword evidence="2" id="KW-1185">Reference proteome</keyword>
<reference evidence="1 2" key="1">
    <citation type="submission" date="2013-03" db="EMBL/GenBank/DDBJ databases">
        <authorList>
            <person name="Warren W."/>
            <person name="Wilson R.K."/>
        </authorList>
    </citation>
    <scope>NUCLEOTIDE SEQUENCE</scope>
</reference>
<reference evidence="1" key="2">
    <citation type="submission" date="2025-08" db="UniProtKB">
        <authorList>
            <consortium name="Ensembl"/>
        </authorList>
    </citation>
    <scope>IDENTIFICATION</scope>
</reference>
<sequence length="133" mass="14342">MPAGCPVHSHAPSICGIFHEGFGRRRSPGGGVRSLSPGSSVWFFPTCSPGESVTKYFAGQTRHHTSVIPALWEAKTGGSLEPRSSSPAWATKILKSLPKIVKISWVCWCMPAVPATWEAEAGGSLEPRSWRLQ</sequence>
<dbReference type="Proteomes" id="UP000233100">
    <property type="component" value="Chromosome 3"/>
</dbReference>
<evidence type="ECO:0000313" key="1">
    <source>
        <dbReference type="Ensembl" id="ENSMFAP00000047333.1"/>
    </source>
</evidence>
<dbReference type="GeneTree" id="ENSGT00940000174293"/>
<organism evidence="1 2">
    <name type="scientific">Macaca fascicularis</name>
    <name type="common">Crab-eating macaque</name>
    <name type="synonym">Cynomolgus monkey</name>
    <dbReference type="NCBI Taxonomy" id="9541"/>
    <lineage>
        <taxon>Eukaryota</taxon>
        <taxon>Metazoa</taxon>
        <taxon>Chordata</taxon>
        <taxon>Craniata</taxon>
        <taxon>Vertebrata</taxon>
        <taxon>Euteleostomi</taxon>
        <taxon>Mammalia</taxon>
        <taxon>Eutheria</taxon>
        <taxon>Euarchontoglires</taxon>
        <taxon>Primates</taxon>
        <taxon>Haplorrhini</taxon>
        <taxon>Catarrhini</taxon>
        <taxon>Cercopithecidae</taxon>
        <taxon>Cercopithecinae</taxon>
        <taxon>Macaca</taxon>
    </lineage>
</organism>
<dbReference type="Ensembl" id="ENSMFAT00000081060.1">
    <property type="protein sequence ID" value="ENSMFAP00000047333.1"/>
    <property type="gene ID" value="ENSMFAG00000048143.1"/>
</dbReference>
<proteinExistence type="predicted"/>
<name>A0A7N9C994_MACFA</name>
<reference evidence="1" key="3">
    <citation type="submission" date="2025-09" db="UniProtKB">
        <authorList>
            <consortium name="Ensembl"/>
        </authorList>
    </citation>
    <scope>IDENTIFICATION</scope>
</reference>
<protein>
    <submittedName>
        <fullName evidence="1">Uncharacterized protein</fullName>
    </submittedName>
</protein>
<accession>A0A7N9C994</accession>